<dbReference type="AlphaFoldDB" id="A0ABD1DZN0"/>
<evidence type="ECO:0000313" key="2">
    <source>
        <dbReference type="Proteomes" id="UP001566132"/>
    </source>
</evidence>
<accession>A0ABD1DZN0</accession>
<evidence type="ECO:0000313" key="1">
    <source>
        <dbReference type="EMBL" id="KAL1487868.1"/>
    </source>
</evidence>
<keyword evidence="2" id="KW-1185">Reference proteome</keyword>
<organism evidence="1 2">
    <name type="scientific">Hypothenemus hampei</name>
    <name type="common">Coffee berry borer</name>
    <dbReference type="NCBI Taxonomy" id="57062"/>
    <lineage>
        <taxon>Eukaryota</taxon>
        <taxon>Metazoa</taxon>
        <taxon>Ecdysozoa</taxon>
        <taxon>Arthropoda</taxon>
        <taxon>Hexapoda</taxon>
        <taxon>Insecta</taxon>
        <taxon>Pterygota</taxon>
        <taxon>Neoptera</taxon>
        <taxon>Endopterygota</taxon>
        <taxon>Coleoptera</taxon>
        <taxon>Polyphaga</taxon>
        <taxon>Cucujiformia</taxon>
        <taxon>Curculionidae</taxon>
        <taxon>Scolytinae</taxon>
        <taxon>Hypothenemus</taxon>
    </lineage>
</organism>
<name>A0ABD1DZN0_HYPHA</name>
<dbReference type="EMBL" id="JBDJPC010000017">
    <property type="protein sequence ID" value="KAL1487868.1"/>
    <property type="molecule type" value="Genomic_DNA"/>
</dbReference>
<protein>
    <recommendedName>
        <fullName evidence="3">GIY-YIG homing endonuclease</fullName>
    </recommendedName>
</protein>
<proteinExistence type="predicted"/>
<reference evidence="1 2" key="1">
    <citation type="submission" date="2024-05" db="EMBL/GenBank/DDBJ databases">
        <title>Genetic variation in Jamaican populations of the coffee berry borer (Hypothenemus hampei).</title>
        <authorList>
            <person name="Errbii M."/>
            <person name="Myrie A."/>
        </authorList>
    </citation>
    <scope>NUCLEOTIDE SEQUENCE [LARGE SCALE GENOMIC DNA]</scope>
    <source>
        <strain evidence="1">JA-Hopewell-2020-01-JO</strain>
        <tissue evidence="1">Whole body</tissue>
    </source>
</reference>
<gene>
    <name evidence="1" type="ORF">ABEB36_015518</name>
</gene>
<sequence length="174" mass="20378">MYCSLPFLGNTSYKIAKLLSKKNISISFKSPKTQYNIFCSNKDKITNLKHSGAYSLTAPTDYRYSIGRTFRCFDTRLKEHINEVNNANKNKEKGKKINIDNIKSHYAKHILLEDLEINETKFDILFKKSDNNITTIVEKYYIMANNNKYILNNLTKFPEIKLYNNKIKELLKTD</sequence>
<dbReference type="Proteomes" id="UP001566132">
    <property type="component" value="Unassembled WGS sequence"/>
</dbReference>
<comment type="caution">
    <text evidence="1">The sequence shown here is derived from an EMBL/GenBank/DDBJ whole genome shotgun (WGS) entry which is preliminary data.</text>
</comment>
<evidence type="ECO:0008006" key="3">
    <source>
        <dbReference type="Google" id="ProtNLM"/>
    </source>
</evidence>